<dbReference type="EMBL" id="LUTY01001414">
    <property type="protein sequence ID" value="OAD21757.1"/>
    <property type="molecule type" value="Genomic_DNA"/>
</dbReference>
<comment type="caution">
    <text evidence="1">The sequence shown here is derived from an EMBL/GenBank/DDBJ whole genome shotgun (WGS) entry which is preliminary data.</text>
</comment>
<evidence type="ECO:0000313" key="2">
    <source>
        <dbReference type="Proteomes" id="UP000076962"/>
    </source>
</evidence>
<evidence type="ECO:0000313" key="1">
    <source>
        <dbReference type="EMBL" id="OAD21757.1"/>
    </source>
</evidence>
<keyword evidence="2" id="KW-1185">Reference proteome</keyword>
<name>A0A176S1E7_9GAMM</name>
<sequence length="79" mass="8974">MSSTTFNAFPMTRVIQRDIRINPPPRTHWTTVPPFIPPIHPISTTSTIIKSDKCLTLLNRYFCNGCTIKQIINDDCGII</sequence>
<protein>
    <submittedName>
        <fullName evidence="1">Uncharacterized protein</fullName>
    </submittedName>
</protein>
<gene>
    <name evidence="1" type="ORF">THIOM_002474</name>
</gene>
<accession>A0A176S1E7</accession>
<dbReference type="AlphaFoldDB" id="A0A176S1E7"/>
<reference evidence="1 2" key="1">
    <citation type="submission" date="2016-05" db="EMBL/GenBank/DDBJ databases">
        <title>Single-cell genome of chain-forming Candidatus Thiomargarita nelsonii and comparison to other large sulfur-oxidizing bacteria.</title>
        <authorList>
            <person name="Winkel M."/>
            <person name="Salman V."/>
            <person name="Woyke T."/>
            <person name="Schulz-Vogt H."/>
            <person name="Richter M."/>
            <person name="Flood B."/>
            <person name="Bailey J."/>
            <person name="Amann R."/>
            <person name="Mussmann M."/>
        </authorList>
    </citation>
    <scope>NUCLEOTIDE SEQUENCE [LARGE SCALE GENOMIC DNA]</scope>
    <source>
        <strain evidence="1 2">THI036</strain>
    </source>
</reference>
<proteinExistence type="predicted"/>
<organism evidence="1 2">
    <name type="scientific">Candidatus Thiomargarita nelsonii</name>
    <dbReference type="NCBI Taxonomy" id="1003181"/>
    <lineage>
        <taxon>Bacteria</taxon>
        <taxon>Pseudomonadati</taxon>
        <taxon>Pseudomonadota</taxon>
        <taxon>Gammaproteobacteria</taxon>
        <taxon>Thiotrichales</taxon>
        <taxon>Thiotrichaceae</taxon>
        <taxon>Thiomargarita</taxon>
    </lineage>
</organism>
<dbReference type="Proteomes" id="UP000076962">
    <property type="component" value="Unassembled WGS sequence"/>
</dbReference>